<evidence type="ECO:0000313" key="8">
    <source>
        <dbReference type="WBParaSite" id="MBELARI_LOCUS17066"/>
    </source>
</evidence>
<sequence>MSEITRLEEEMGCETKNVGYDFVRFALIVYVGTPIAFLGIFCNFILLRLFSKTRSRRSPTLYLLTLAILDFLIDLLYIPFFTVDALAIYGENEFLHELWHQYAMLLYGTARMVQFAATYVVLCATIERFIVVAGIHSLDFLVNEFGRYCTIGVVLFGVFILRMPAFFEYRIKYLPDCPAFQNYEFVALLQGWEQYNIYNFYVMTVLQIFVPFALLLLLNVSIVAVTKRKLRHIHWAATTFIDMPKISELIRKESISSAKKRRDELKYATWTMVSIVTSYLCCSAFSLFISIMENYFEDNSLMKNEDGSSTVFYTLTSDVCSILVALNSLLRIFIYMLCSPSIRHELIKVCPLFTIFQGRFSKKSLLCYHRQFKKMNNNNTHHNNNHLLTDGYDNNLIIAGFDHHAQML</sequence>
<proteinExistence type="predicted"/>
<dbReference type="PROSITE" id="PS50262">
    <property type="entry name" value="G_PROTEIN_RECEP_F1_2"/>
    <property type="match status" value="1"/>
</dbReference>
<feature type="transmembrane region" description="Helical" evidence="5">
    <location>
        <begin position="145"/>
        <end position="165"/>
    </location>
</feature>
<organism evidence="7 8">
    <name type="scientific">Mesorhabditis belari</name>
    <dbReference type="NCBI Taxonomy" id="2138241"/>
    <lineage>
        <taxon>Eukaryota</taxon>
        <taxon>Metazoa</taxon>
        <taxon>Ecdysozoa</taxon>
        <taxon>Nematoda</taxon>
        <taxon>Chromadorea</taxon>
        <taxon>Rhabditida</taxon>
        <taxon>Rhabditina</taxon>
        <taxon>Rhabditomorpha</taxon>
        <taxon>Rhabditoidea</taxon>
        <taxon>Rhabditidae</taxon>
        <taxon>Mesorhabditinae</taxon>
        <taxon>Mesorhabditis</taxon>
    </lineage>
</organism>
<dbReference type="InterPro" id="IPR017452">
    <property type="entry name" value="GPCR_Rhodpsn_7TM"/>
</dbReference>
<feature type="domain" description="G-protein coupled receptors family 1 profile" evidence="6">
    <location>
        <begin position="42"/>
        <end position="335"/>
    </location>
</feature>
<dbReference type="PRINTS" id="PR00237">
    <property type="entry name" value="GPCRRHODOPSN"/>
</dbReference>
<evidence type="ECO:0000256" key="4">
    <source>
        <dbReference type="ARBA" id="ARBA00023136"/>
    </source>
</evidence>
<dbReference type="PANTHER" id="PTHR46709">
    <property type="entry name" value="PROTEIN CBG23488-RELATED"/>
    <property type="match status" value="1"/>
</dbReference>
<dbReference type="WBParaSite" id="MBELARI_LOCUS17066">
    <property type="protein sequence ID" value="MBELARI_LOCUS17066"/>
    <property type="gene ID" value="MBELARI_LOCUS17066"/>
</dbReference>
<name>A0AAF3ETZ0_9BILA</name>
<feature type="transmembrane region" description="Helical" evidence="5">
    <location>
        <begin position="102"/>
        <end position="124"/>
    </location>
</feature>
<feature type="transmembrane region" description="Helical" evidence="5">
    <location>
        <begin position="267"/>
        <end position="291"/>
    </location>
</feature>
<dbReference type="Proteomes" id="UP000887575">
    <property type="component" value="Unassembled WGS sequence"/>
</dbReference>
<keyword evidence="4 5" id="KW-0472">Membrane</keyword>
<protein>
    <submittedName>
        <fullName evidence="8">G-protein coupled receptors family 1 profile domain-containing protein</fullName>
    </submittedName>
</protein>
<feature type="transmembrane region" description="Helical" evidence="5">
    <location>
        <begin position="25"/>
        <end position="49"/>
    </location>
</feature>
<evidence type="ECO:0000259" key="6">
    <source>
        <dbReference type="PROSITE" id="PS50262"/>
    </source>
</evidence>
<evidence type="ECO:0000256" key="5">
    <source>
        <dbReference type="SAM" id="Phobius"/>
    </source>
</evidence>
<reference evidence="8" key="1">
    <citation type="submission" date="2024-02" db="UniProtKB">
        <authorList>
            <consortium name="WormBaseParasite"/>
        </authorList>
    </citation>
    <scope>IDENTIFICATION</scope>
</reference>
<feature type="transmembrane region" description="Helical" evidence="5">
    <location>
        <begin position="200"/>
        <end position="225"/>
    </location>
</feature>
<keyword evidence="3 5" id="KW-1133">Transmembrane helix</keyword>
<evidence type="ECO:0000256" key="3">
    <source>
        <dbReference type="ARBA" id="ARBA00022989"/>
    </source>
</evidence>
<feature type="transmembrane region" description="Helical" evidence="5">
    <location>
        <begin position="311"/>
        <end position="338"/>
    </location>
</feature>
<dbReference type="PANTHER" id="PTHR46709:SF9">
    <property type="entry name" value="G-PROTEIN COUPLED RECEPTORS FAMILY 1 PROFILE DOMAIN-CONTAINING PROTEIN"/>
    <property type="match status" value="1"/>
</dbReference>
<dbReference type="SUPFAM" id="SSF81321">
    <property type="entry name" value="Family A G protein-coupled receptor-like"/>
    <property type="match status" value="1"/>
</dbReference>
<dbReference type="Gene3D" id="1.20.1070.10">
    <property type="entry name" value="Rhodopsin 7-helix transmembrane proteins"/>
    <property type="match status" value="1"/>
</dbReference>
<keyword evidence="7" id="KW-1185">Reference proteome</keyword>
<dbReference type="Pfam" id="PF00001">
    <property type="entry name" value="7tm_1"/>
    <property type="match status" value="1"/>
</dbReference>
<dbReference type="InterPro" id="IPR000276">
    <property type="entry name" value="GPCR_Rhodpsn"/>
</dbReference>
<evidence type="ECO:0000313" key="7">
    <source>
        <dbReference type="Proteomes" id="UP000887575"/>
    </source>
</evidence>
<accession>A0AAF3ETZ0</accession>
<dbReference type="GO" id="GO:0016020">
    <property type="term" value="C:membrane"/>
    <property type="evidence" value="ECO:0007669"/>
    <property type="project" value="UniProtKB-SubCell"/>
</dbReference>
<evidence type="ECO:0000256" key="1">
    <source>
        <dbReference type="ARBA" id="ARBA00004370"/>
    </source>
</evidence>
<dbReference type="GO" id="GO:0004930">
    <property type="term" value="F:G protein-coupled receptor activity"/>
    <property type="evidence" value="ECO:0007669"/>
    <property type="project" value="InterPro"/>
</dbReference>
<dbReference type="AlphaFoldDB" id="A0AAF3ETZ0"/>
<feature type="transmembrane region" description="Helical" evidence="5">
    <location>
        <begin position="61"/>
        <end position="82"/>
    </location>
</feature>
<dbReference type="CDD" id="cd14978">
    <property type="entry name" value="7tmA_FMRFamide_R-like"/>
    <property type="match status" value="1"/>
</dbReference>
<keyword evidence="2 5" id="KW-0812">Transmembrane</keyword>
<comment type="subcellular location">
    <subcellularLocation>
        <location evidence="1">Membrane</location>
    </subcellularLocation>
</comment>
<evidence type="ECO:0000256" key="2">
    <source>
        <dbReference type="ARBA" id="ARBA00022692"/>
    </source>
</evidence>